<dbReference type="InterPro" id="IPR022761">
    <property type="entry name" value="Fumarate_lyase_N"/>
</dbReference>
<evidence type="ECO:0000259" key="5">
    <source>
        <dbReference type="Pfam" id="PF00206"/>
    </source>
</evidence>
<comment type="catalytic activity">
    <reaction evidence="4">
        <text>2-(N(omega)-L-arginino)succinate = fumarate + L-arginine</text>
        <dbReference type="Rhea" id="RHEA:24020"/>
        <dbReference type="ChEBI" id="CHEBI:29806"/>
        <dbReference type="ChEBI" id="CHEBI:32682"/>
        <dbReference type="ChEBI" id="CHEBI:57472"/>
        <dbReference type="EC" id="4.3.2.1"/>
    </reaction>
</comment>
<dbReference type="PANTHER" id="PTHR43814:SF1">
    <property type="entry name" value="ARGININOSUCCINATE LYASE"/>
    <property type="match status" value="1"/>
</dbReference>
<dbReference type="AlphaFoldDB" id="A0A0G1YVM3"/>
<dbReference type="Gene3D" id="1.10.40.30">
    <property type="entry name" value="Fumarase/aspartase (C-terminal domain)"/>
    <property type="match status" value="1"/>
</dbReference>
<dbReference type="EC" id="4.3.2.1" evidence="2 4"/>
<dbReference type="Gene3D" id="1.10.275.10">
    <property type="entry name" value="Fumarase/aspartase (N-terminal domain)"/>
    <property type="match status" value="1"/>
</dbReference>
<dbReference type="InterPro" id="IPR000362">
    <property type="entry name" value="Fumarate_lyase_fam"/>
</dbReference>
<keyword evidence="4" id="KW-0963">Cytoplasm</keyword>
<dbReference type="PRINTS" id="PR00145">
    <property type="entry name" value="ARGSUCLYASE"/>
</dbReference>
<organism evidence="6 7">
    <name type="scientific">Candidatus Kaiserbacteria bacterium GW2011_GWA2_58_9</name>
    <dbReference type="NCBI Taxonomy" id="1618672"/>
    <lineage>
        <taxon>Bacteria</taxon>
        <taxon>Candidatus Kaiseribacteriota</taxon>
    </lineage>
</organism>
<dbReference type="Pfam" id="PF00206">
    <property type="entry name" value="Lyase_1"/>
    <property type="match status" value="1"/>
</dbReference>
<dbReference type="InterPro" id="IPR024083">
    <property type="entry name" value="Fumarase/histidase_N"/>
</dbReference>
<dbReference type="GO" id="GO:0042450">
    <property type="term" value="P:L-arginine biosynthetic process via ornithine"/>
    <property type="evidence" value="ECO:0007669"/>
    <property type="project" value="UniProtKB-UniRule"/>
</dbReference>
<keyword evidence="4" id="KW-0028">Amino-acid biosynthesis</keyword>
<dbReference type="EMBL" id="LCSD01000015">
    <property type="protein sequence ID" value="KKW47311.1"/>
    <property type="molecule type" value="Genomic_DNA"/>
</dbReference>
<comment type="subcellular location">
    <subcellularLocation>
        <location evidence="4">Cytoplasm</location>
    </subcellularLocation>
</comment>
<proteinExistence type="inferred from homology"/>
<evidence type="ECO:0000256" key="3">
    <source>
        <dbReference type="ARBA" id="ARBA00022571"/>
    </source>
</evidence>
<dbReference type="NCBIfam" id="TIGR00838">
    <property type="entry name" value="argH"/>
    <property type="match status" value="1"/>
</dbReference>
<dbReference type="Gene3D" id="1.20.200.10">
    <property type="entry name" value="Fumarase/aspartase (Central domain)"/>
    <property type="match status" value="1"/>
</dbReference>
<evidence type="ECO:0000313" key="6">
    <source>
        <dbReference type="EMBL" id="KKW47311.1"/>
    </source>
</evidence>
<name>A0A0G1YVM3_9BACT</name>
<protein>
    <recommendedName>
        <fullName evidence="2 4">Argininosuccinate lyase</fullName>
        <shortName evidence="4">ASAL</shortName>
        <ecNumber evidence="2 4">4.3.2.1</ecNumber>
    </recommendedName>
    <alternativeName>
        <fullName evidence="4">Arginosuccinase</fullName>
    </alternativeName>
</protein>
<comment type="pathway">
    <text evidence="1 4">Amino-acid biosynthesis; L-arginine biosynthesis; L-arginine from L-ornithine and carbamoyl phosphate: step 3/3.</text>
</comment>
<accession>A0A0G1YVM3</accession>
<sequence length="427" mass="46185">MTKLWKKSDAKVNPVVEKYTAGTDYLFDMVLMPFDIAGSRAHAKGLEKSGILSKDELKKLLAGLDSLEADLEAGRVAITPEDEDCHTVIENYLVENVGEAGKKIHAGRSRNDQVATAVRLYMKQHLRELRAAAAGLAEKFLNCAEKYEHVPMPGYSHTRQAMLSTVGHYFAAYAESLLDDADRLKAAEVQLDKSPLGAVAGFGSSIPNDREFTAKTLGFSGVQINTLYVQNSRGKFESVYLEALAQVMLTLGKFAGDMLLFTSREFDFFAADESLTTGSSVMPHKRNLDALELMRGNVSVVVGNQLMVKGIANNLVSGYHRDGQLTKKPLLESTQIVADSLEVAGLVLAGLAPKPASISEKIDSGIFTADIANEMVVKEGIAFRDAYKKAASVDAGGADLKKNIASKKSLGAPGNLGLDILRKRLKQ</sequence>
<dbReference type="InterPro" id="IPR009049">
    <property type="entry name" value="Argininosuccinate_lyase"/>
</dbReference>
<dbReference type="HAMAP" id="MF_00006">
    <property type="entry name" value="Arg_succ_lyase"/>
    <property type="match status" value="1"/>
</dbReference>
<gene>
    <name evidence="4" type="primary">argH</name>
    <name evidence="6" type="ORF">UY98_C0015G0004</name>
</gene>
<evidence type="ECO:0000313" key="7">
    <source>
        <dbReference type="Proteomes" id="UP000034789"/>
    </source>
</evidence>
<dbReference type="PATRIC" id="fig|1618672.3.peg.306"/>
<feature type="domain" description="Fumarate lyase N-terminal" evidence="5">
    <location>
        <begin position="25"/>
        <end position="303"/>
    </location>
</feature>
<keyword evidence="3 4" id="KW-0055">Arginine biosynthesis</keyword>
<evidence type="ECO:0000256" key="4">
    <source>
        <dbReference type="HAMAP-Rule" id="MF_00006"/>
    </source>
</evidence>
<dbReference type="PROSITE" id="PS00163">
    <property type="entry name" value="FUMARATE_LYASES"/>
    <property type="match status" value="1"/>
</dbReference>
<dbReference type="Proteomes" id="UP000034789">
    <property type="component" value="Unassembled WGS sequence"/>
</dbReference>
<dbReference type="InterPro" id="IPR008948">
    <property type="entry name" value="L-Aspartase-like"/>
</dbReference>
<dbReference type="SUPFAM" id="SSF48557">
    <property type="entry name" value="L-aspartase-like"/>
    <property type="match status" value="1"/>
</dbReference>
<keyword evidence="4 6" id="KW-0456">Lyase</keyword>
<evidence type="ECO:0000256" key="2">
    <source>
        <dbReference type="ARBA" id="ARBA00012338"/>
    </source>
</evidence>
<dbReference type="GO" id="GO:0004056">
    <property type="term" value="F:argininosuccinate lyase activity"/>
    <property type="evidence" value="ECO:0007669"/>
    <property type="project" value="UniProtKB-UniRule"/>
</dbReference>
<dbReference type="UniPathway" id="UPA00068">
    <property type="reaction ID" value="UER00114"/>
</dbReference>
<dbReference type="PANTHER" id="PTHR43814">
    <property type="entry name" value="ARGININOSUCCINATE LYASE"/>
    <property type="match status" value="1"/>
</dbReference>
<comment type="similarity">
    <text evidence="4">Belongs to the lyase 1 family. Argininosuccinate lyase subfamily.</text>
</comment>
<dbReference type="GO" id="GO:0005829">
    <property type="term" value="C:cytosol"/>
    <property type="evidence" value="ECO:0007669"/>
    <property type="project" value="TreeGrafter"/>
</dbReference>
<dbReference type="InterPro" id="IPR020557">
    <property type="entry name" value="Fumarate_lyase_CS"/>
</dbReference>
<dbReference type="CDD" id="cd01359">
    <property type="entry name" value="Argininosuccinate_lyase"/>
    <property type="match status" value="1"/>
</dbReference>
<dbReference type="PRINTS" id="PR00149">
    <property type="entry name" value="FUMRATELYASE"/>
</dbReference>
<evidence type="ECO:0000256" key="1">
    <source>
        <dbReference type="ARBA" id="ARBA00004941"/>
    </source>
</evidence>
<reference evidence="6 7" key="1">
    <citation type="journal article" date="2015" name="Nature">
        <title>rRNA introns, odd ribosomes, and small enigmatic genomes across a large radiation of phyla.</title>
        <authorList>
            <person name="Brown C.T."/>
            <person name="Hug L.A."/>
            <person name="Thomas B.C."/>
            <person name="Sharon I."/>
            <person name="Castelle C.J."/>
            <person name="Singh A."/>
            <person name="Wilkins M.J."/>
            <person name="Williams K.H."/>
            <person name="Banfield J.F."/>
        </authorList>
    </citation>
    <scope>NUCLEOTIDE SEQUENCE [LARGE SCALE GENOMIC DNA]</scope>
</reference>
<comment type="caution">
    <text evidence="6">The sequence shown here is derived from an EMBL/GenBank/DDBJ whole genome shotgun (WGS) entry which is preliminary data.</text>
</comment>